<proteinExistence type="predicted"/>
<dbReference type="EMBL" id="CP001287">
    <property type="protein sequence ID" value="ACK64542.1"/>
    <property type="molecule type" value="Genomic_DNA"/>
</dbReference>
<dbReference type="SMART" id="SM00220">
    <property type="entry name" value="S_TKc"/>
    <property type="match status" value="1"/>
</dbReference>
<evidence type="ECO:0000256" key="4">
    <source>
        <dbReference type="ARBA" id="ARBA00022741"/>
    </source>
</evidence>
<dbReference type="HOGENOM" id="CLU_000288_135_5_3"/>
<feature type="compositionally biased region" description="Low complexity" evidence="10">
    <location>
        <begin position="494"/>
        <end position="519"/>
    </location>
</feature>
<feature type="region of interest" description="Disordered" evidence="10">
    <location>
        <begin position="341"/>
        <end position="519"/>
    </location>
</feature>
<keyword evidence="6 9" id="KW-0067">ATP-binding</keyword>
<reference evidence="14" key="1">
    <citation type="journal article" date="2011" name="MBio">
        <title>Novel metabolic attributes of the genus Cyanothece, comprising a group of unicellular nitrogen-fixing Cyanobacteria.</title>
        <authorList>
            <person name="Bandyopadhyay A."/>
            <person name="Elvitigala T."/>
            <person name="Welsh E."/>
            <person name="Stockel J."/>
            <person name="Liberton M."/>
            <person name="Min H."/>
            <person name="Sherman L.A."/>
            <person name="Pakrasi H.B."/>
        </authorList>
    </citation>
    <scope>NUCLEOTIDE SEQUENCE [LARGE SCALE GENOMIC DNA]</scope>
    <source>
        <strain evidence="14">PCC 8801</strain>
    </source>
</reference>
<dbReference type="GO" id="GO:0005524">
    <property type="term" value="F:ATP binding"/>
    <property type="evidence" value="ECO:0007669"/>
    <property type="project" value="UniProtKB-UniRule"/>
</dbReference>
<dbReference type="AlphaFoldDB" id="B7JUG2"/>
<evidence type="ECO:0000256" key="11">
    <source>
        <dbReference type="SAM" id="Phobius"/>
    </source>
</evidence>
<keyword evidence="11" id="KW-0812">Transmembrane</keyword>
<dbReference type="PROSITE" id="PS50011">
    <property type="entry name" value="PROTEIN_KINASE_DOM"/>
    <property type="match status" value="1"/>
</dbReference>
<comment type="catalytic activity">
    <reaction evidence="7">
        <text>L-threonyl-[protein] + ATP = O-phospho-L-threonyl-[protein] + ADP + H(+)</text>
        <dbReference type="Rhea" id="RHEA:46608"/>
        <dbReference type="Rhea" id="RHEA-COMP:11060"/>
        <dbReference type="Rhea" id="RHEA-COMP:11605"/>
        <dbReference type="ChEBI" id="CHEBI:15378"/>
        <dbReference type="ChEBI" id="CHEBI:30013"/>
        <dbReference type="ChEBI" id="CHEBI:30616"/>
        <dbReference type="ChEBI" id="CHEBI:61977"/>
        <dbReference type="ChEBI" id="CHEBI:456216"/>
        <dbReference type="EC" id="2.7.11.1"/>
    </reaction>
</comment>
<feature type="compositionally biased region" description="Low complexity" evidence="10">
    <location>
        <begin position="376"/>
        <end position="385"/>
    </location>
</feature>
<evidence type="ECO:0000259" key="12">
    <source>
        <dbReference type="PROSITE" id="PS50011"/>
    </source>
</evidence>
<sequence>MITLLSNRYQILETLGKGGFGETFLAVDTQMPSARKCVIKQLNPCVQSSEIPDWLKERFKREAAVLEELGQNHPQIPGLYAYFSEDNDFYLVQEWIEGETLSQIYQQRGNFSEQEVKDLLIRILPILDYIHNHHIIHRDIKPDNIIIRDSDRQPVLIDFGIVKEAVATQMNMDGKTPYSIALGTPGYMPPEQAAGRPVYSSDLYSLGLTAVFLLTGKTPQYLPTDLQTGEILWRKEAPHVHSHLATIIDRTLRFHPKDRFPNAKKMLAALKAVPATSTAATIVINPSPPTPSLKTPPEPYNSPSDSESEPPWILLALGSFLVVSAVIGALTLGFMLAAKQRSRPLPSPSPTVESPEPQTFPSLSNPEPRRERPRVRQIQPQVTPQASPSPEPEVSPSPSPETSPTPDPQSSPTSETAPIADPTTVTPESVQPQPQPSPESVQPQPQPSPESVQPQPQPSPEAVQPPATPSVPDIIIDTEPKSPANQPQSPPSTAPKSSSNSGTSSKSVSESNSVPSSTN</sequence>
<feature type="transmembrane region" description="Helical" evidence="11">
    <location>
        <begin position="312"/>
        <end position="337"/>
    </location>
</feature>
<feature type="compositionally biased region" description="Low complexity" evidence="10">
    <location>
        <begin position="427"/>
        <end position="465"/>
    </location>
</feature>
<protein>
    <recommendedName>
        <fullName evidence="1">non-specific serine/threonine protein kinase</fullName>
        <ecNumber evidence="1">2.7.11.1</ecNumber>
    </recommendedName>
</protein>
<evidence type="ECO:0000256" key="1">
    <source>
        <dbReference type="ARBA" id="ARBA00012513"/>
    </source>
</evidence>
<keyword evidence="3" id="KW-0808">Transferase</keyword>
<dbReference type="KEGG" id="cyp:PCC8801_0446"/>
<comment type="catalytic activity">
    <reaction evidence="8">
        <text>L-seryl-[protein] + ATP = O-phospho-L-seryl-[protein] + ADP + H(+)</text>
        <dbReference type="Rhea" id="RHEA:17989"/>
        <dbReference type="Rhea" id="RHEA-COMP:9863"/>
        <dbReference type="Rhea" id="RHEA-COMP:11604"/>
        <dbReference type="ChEBI" id="CHEBI:15378"/>
        <dbReference type="ChEBI" id="CHEBI:29999"/>
        <dbReference type="ChEBI" id="CHEBI:30616"/>
        <dbReference type="ChEBI" id="CHEBI:83421"/>
        <dbReference type="ChEBI" id="CHEBI:456216"/>
        <dbReference type="EC" id="2.7.11.1"/>
    </reaction>
</comment>
<keyword evidence="11" id="KW-0472">Membrane</keyword>
<dbReference type="InterPro" id="IPR011009">
    <property type="entry name" value="Kinase-like_dom_sf"/>
</dbReference>
<keyword evidence="14" id="KW-1185">Reference proteome</keyword>
<gene>
    <name evidence="13" type="ordered locus">PCC8801_0446</name>
</gene>
<dbReference type="STRING" id="41431.PCC8801_0446"/>
<evidence type="ECO:0000256" key="10">
    <source>
        <dbReference type="SAM" id="MobiDB-lite"/>
    </source>
</evidence>
<dbReference type="InterPro" id="IPR017441">
    <property type="entry name" value="Protein_kinase_ATP_BS"/>
</dbReference>
<keyword evidence="4 9" id="KW-0547">Nucleotide-binding</keyword>
<keyword evidence="2 13" id="KW-0723">Serine/threonine-protein kinase</keyword>
<evidence type="ECO:0000313" key="14">
    <source>
        <dbReference type="Proteomes" id="UP000008204"/>
    </source>
</evidence>
<evidence type="ECO:0000256" key="7">
    <source>
        <dbReference type="ARBA" id="ARBA00047899"/>
    </source>
</evidence>
<dbReference type="PROSITE" id="PS00108">
    <property type="entry name" value="PROTEIN_KINASE_ST"/>
    <property type="match status" value="1"/>
</dbReference>
<evidence type="ECO:0000256" key="5">
    <source>
        <dbReference type="ARBA" id="ARBA00022777"/>
    </source>
</evidence>
<evidence type="ECO:0000256" key="6">
    <source>
        <dbReference type="ARBA" id="ARBA00022840"/>
    </source>
</evidence>
<feature type="compositionally biased region" description="Pro residues" evidence="10">
    <location>
        <begin position="387"/>
        <end position="409"/>
    </location>
</feature>
<evidence type="ECO:0000256" key="8">
    <source>
        <dbReference type="ARBA" id="ARBA00048679"/>
    </source>
</evidence>
<dbReference type="InterPro" id="IPR008271">
    <property type="entry name" value="Ser/Thr_kinase_AS"/>
</dbReference>
<feature type="region of interest" description="Disordered" evidence="10">
    <location>
        <begin position="281"/>
        <end position="308"/>
    </location>
</feature>
<dbReference type="InterPro" id="IPR000719">
    <property type="entry name" value="Prot_kinase_dom"/>
</dbReference>
<organism evidence="13 14">
    <name type="scientific">Rippkaea orientalis (strain PCC 8801 / RF-1)</name>
    <name type="common">Cyanothece sp. (strain PCC 8801)</name>
    <dbReference type="NCBI Taxonomy" id="41431"/>
    <lineage>
        <taxon>Bacteria</taxon>
        <taxon>Bacillati</taxon>
        <taxon>Cyanobacteriota</taxon>
        <taxon>Cyanophyceae</taxon>
        <taxon>Oscillatoriophycideae</taxon>
        <taxon>Chroococcales</taxon>
        <taxon>Aphanothecaceae</taxon>
        <taxon>Rippkaea</taxon>
        <taxon>Rippkaea orientalis</taxon>
    </lineage>
</organism>
<dbReference type="PROSITE" id="PS00107">
    <property type="entry name" value="PROTEIN_KINASE_ATP"/>
    <property type="match status" value="1"/>
</dbReference>
<feature type="domain" description="Protein kinase" evidence="12">
    <location>
        <begin position="9"/>
        <end position="273"/>
    </location>
</feature>
<dbReference type="GO" id="GO:0004674">
    <property type="term" value="F:protein serine/threonine kinase activity"/>
    <property type="evidence" value="ECO:0007669"/>
    <property type="project" value="UniProtKB-KW"/>
</dbReference>
<dbReference type="Proteomes" id="UP000008204">
    <property type="component" value="Chromosome"/>
</dbReference>
<dbReference type="EC" id="2.7.11.1" evidence="1"/>
<accession>B7JUG2</accession>
<evidence type="ECO:0000256" key="9">
    <source>
        <dbReference type="PROSITE-ProRule" id="PRU10141"/>
    </source>
</evidence>
<evidence type="ECO:0000313" key="13">
    <source>
        <dbReference type="EMBL" id="ACK64542.1"/>
    </source>
</evidence>
<keyword evidence="11" id="KW-1133">Transmembrane helix</keyword>
<keyword evidence="5 13" id="KW-0418">Kinase</keyword>
<name>B7JUG2_RIPO1</name>
<dbReference type="PANTHER" id="PTHR24363">
    <property type="entry name" value="SERINE/THREONINE PROTEIN KINASE"/>
    <property type="match status" value="1"/>
</dbReference>
<feature type="compositionally biased region" description="Pro residues" evidence="10">
    <location>
        <begin position="286"/>
        <end position="300"/>
    </location>
</feature>
<dbReference type="eggNOG" id="COG0515">
    <property type="taxonomic scope" value="Bacteria"/>
</dbReference>
<evidence type="ECO:0000256" key="3">
    <source>
        <dbReference type="ARBA" id="ARBA00022679"/>
    </source>
</evidence>
<dbReference type="CDD" id="cd14014">
    <property type="entry name" value="STKc_PknB_like"/>
    <property type="match status" value="1"/>
</dbReference>
<feature type="binding site" evidence="9">
    <location>
        <position position="40"/>
    </location>
    <ligand>
        <name>ATP</name>
        <dbReference type="ChEBI" id="CHEBI:30616"/>
    </ligand>
</feature>
<dbReference type="SUPFAM" id="SSF56112">
    <property type="entry name" value="Protein kinase-like (PK-like)"/>
    <property type="match status" value="1"/>
</dbReference>
<evidence type="ECO:0000256" key="2">
    <source>
        <dbReference type="ARBA" id="ARBA00022527"/>
    </source>
</evidence>
<dbReference type="Pfam" id="PF00069">
    <property type="entry name" value="Pkinase"/>
    <property type="match status" value="1"/>
</dbReference>
<dbReference type="OrthoDB" id="428678at2"/>
<dbReference type="RefSeq" id="WP_012593819.1">
    <property type="nucleotide sequence ID" value="NC_011726.1"/>
</dbReference>
<dbReference type="PANTHER" id="PTHR24363:SF0">
    <property type="entry name" value="SERINE_THREONINE KINASE LIKE DOMAIN CONTAINING 1"/>
    <property type="match status" value="1"/>
</dbReference>
<dbReference type="Gene3D" id="1.10.510.10">
    <property type="entry name" value="Transferase(Phosphotransferase) domain 1"/>
    <property type="match status" value="1"/>
</dbReference>